<dbReference type="Proteomes" id="UP000001021">
    <property type="component" value="Chromosome"/>
</dbReference>
<feature type="signal peptide" evidence="1">
    <location>
        <begin position="1"/>
        <end position="26"/>
    </location>
</feature>
<dbReference type="EMBL" id="CR925678">
    <property type="protein sequence ID" value="CAI27410.1"/>
    <property type="molecule type" value="Genomic_DNA"/>
</dbReference>
<dbReference type="Pfam" id="PF01617">
    <property type="entry name" value="Surface_Ag_2"/>
    <property type="match status" value="1"/>
</dbReference>
<dbReference type="SUPFAM" id="SSF56925">
    <property type="entry name" value="OMPA-like"/>
    <property type="match status" value="1"/>
</dbReference>
<accession>A0A0H3M718</accession>
<dbReference type="Gene3D" id="2.40.160.20">
    <property type="match status" value="1"/>
</dbReference>
<dbReference type="KEGG" id="eru:Erum8650"/>
<dbReference type="InterPro" id="IPR002566">
    <property type="entry name" value="Msp4_OMP-like"/>
</dbReference>
<keyword evidence="1" id="KW-0732">Signal</keyword>
<dbReference type="eggNOG" id="COG3637">
    <property type="taxonomic scope" value="Bacteria"/>
</dbReference>
<evidence type="ECO:0000313" key="4">
    <source>
        <dbReference type="Proteomes" id="UP000001021"/>
    </source>
</evidence>
<dbReference type="KEGG" id="erw:ERWE_CDS_09160"/>
<organism evidence="3 4">
    <name type="scientific">Ehrlichia ruminantium (strain Welgevonden)</name>
    <dbReference type="NCBI Taxonomy" id="254945"/>
    <lineage>
        <taxon>Bacteria</taxon>
        <taxon>Pseudomonadati</taxon>
        <taxon>Pseudomonadota</taxon>
        <taxon>Alphaproteobacteria</taxon>
        <taxon>Rickettsiales</taxon>
        <taxon>Anaplasmataceae</taxon>
        <taxon>Ehrlichia</taxon>
    </lineage>
</organism>
<feature type="domain" description="Msp4/OMP-like" evidence="2">
    <location>
        <begin position="36"/>
        <end position="289"/>
    </location>
</feature>
<dbReference type="AlphaFoldDB" id="A0A0H3M718"/>
<feature type="chain" id="PRO_5002615153" evidence="1">
    <location>
        <begin position="27"/>
        <end position="289"/>
    </location>
</feature>
<evidence type="ECO:0000313" key="3">
    <source>
        <dbReference type="EMBL" id="CAI27410.1"/>
    </source>
</evidence>
<reference evidence="3 4" key="1">
    <citation type="journal article" date="2006" name="J. Bacteriol.">
        <title>Comparative genomic analysis of three strains of Ehrlichia ruminantium reveals an active process of genome size plasticity.</title>
        <authorList>
            <person name="Frutos R."/>
            <person name="Viari A."/>
            <person name="Ferraz C."/>
            <person name="Morgat A."/>
            <person name="Eychenie S."/>
            <person name="Kandassami Y."/>
            <person name="Chantal I."/>
            <person name="Bensaid A."/>
            <person name="Coissac E."/>
            <person name="Vachiery N."/>
            <person name="Demaille J."/>
            <person name="Martinez D."/>
        </authorList>
    </citation>
    <scope>NUCLEOTIDE SEQUENCE [LARGE SCALE GENOMIC DNA]</scope>
    <source>
        <strain evidence="3 4">Welgevonden</strain>
    </source>
</reference>
<protein>
    <submittedName>
        <fullName evidence="3">Map1-related protein</fullName>
    </submittedName>
</protein>
<name>A0A0H3M718_EHRRW</name>
<dbReference type="HOGENOM" id="CLU_078984_0_0_5"/>
<keyword evidence="4" id="KW-1185">Reference proteome</keyword>
<dbReference type="InterPro" id="IPR011250">
    <property type="entry name" value="OMP/PagP_B-barrel"/>
</dbReference>
<dbReference type="GeneID" id="33058296"/>
<evidence type="ECO:0000259" key="2">
    <source>
        <dbReference type="Pfam" id="PF01617"/>
    </source>
</evidence>
<dbReference type="RefSeq" id="WP_011155543.1">
    <property type="nucleotide sequence ID" value="NC_005295.2"/>
</dbReference>
<sequence>MKKKINILNVILLASLSAFLSTKSSAVSLDNIESPQIYLGTNYKLSISHFTNFSVQETNQTVDIIGLKSNVPNTEDDILKTAKNFNTQYNPIFKNNFTGFSGALGYYSGKGLRLELEASYQDFDVKKSKNYKTNDAHRYFALVRNKDDKAFQPQDDVLYRKRYRSFYSFMRNDGISIASVMFNGCYDLPFSNFKVSSYACIGIGGDFIEFFEAMKVKFAYQAKLGISYYISPSVNLFADTYYHKSVGNQFKNLRVQYAHTLRLTPIFTSAIAKLNIGYFGGEVGFRFIF</sequence>
<gene>
    <name evidence="3" type="ordered locus">ERWE_CDS_09160</name>
</gene>
<evidence type="ECO:0000256" key="1">
    <source>
        <dbReference type="SAM" id="SignalP"/>
    </source>
</evidence>
<proteinExistence type="predicted"/>